<keyword evidence="2 5" id="KW-0808">Transferase</keyword>
<dbReference type="CDD" id="cd02440">
    <property type="entry name" value="AdoMet_MTases"/>
    <property type="match status" value="1"/>
</dbReference>
<evidence type="ECO:0000313" key="6">
    <source>
        <dbReference type="Proteomes" id="UP000271031"/>
    </source>
</evidence>
<dbReference type="InterPro" id="IPR013216">
    <property type="entry name" value="Methyltransf_11"/>
</dbReference>
<evidence type="ECO:0000256" key="1">
    <source>
        <dbReference type="ARBA" id="ARBA00022603"/>
    </source>
</evidence>
<feature type="domain" description="Methyltransferase type 11" evidence="4">
    <location>
        <begin position="53"/>
        <end position="146"/>
    </location>
</feature>
<dbReference type="PANTHER" id="PTHR43464">
    <property type="entry name" value="METHYLTRANSFERASE"/>
    <property type="match status" value="1"/>
</dbReference>
<dbReference type="InterPro" id="IPR029063">
    <property type="entry name" value="SAM-dependent_MTases_sf"/>
</dbReference>
<evidence type="ECO:0000259" key="4">
    <source>
        <dbReference type="Pfam" id="PF08241"/>
    </source>
</evidence>
<evidence type="ECO:0000256" key="2">
    <source>
        <dbReference type="ARBA" id="ARBA00022679"/>
    </source>
</evidence>
<name>A0A3M8DGW8_9BACL</name>
<dbReference type="RefSeq" id="WP_122919040.1">
    <property type="nucleotide sequence ID" value="NZ_RHHQ01000012.1"/>
</dbReference>
<reference evidence="5 6" key="1">
    <citation type="submission" date="2018-10" db="EMBL/GenBank/DDBJ databases">
        <title>Phylogenomics of Brevibacillus.</title>
        <authorList>
            <person name="Dunlap C."/>
        </authorList>
    </citation>
    <scope>NUCLEOTIDE SEQUENCE [LARGE SCALE GENOMIC DNA]</scope>
    <source>
        <strain evidence="5 6">JCM 15716</strain>
    </source>
</reference>
<keyword evidence="3" id="KW-0949">S-adenosyl-L-methionine</keyword>
<organism evidence="5 6">
    <name type="scientific">Brevibacillus fluminis</name>
    <dbReference type="NCBI Taxonomy" id="511487"/>
    <lineage>
        <taxon>Bacteria</taxon>
        <taxon>Bacillati</taxon>
        <taxon>Bacillota</taxon>
        <taxon>Bacilli</taxon>
        <taxon>Bacillales</taxon>
        <taxon>Paenibacillaceae</taxon>
        <taxon>Brevibacillus</taxon>
    </lineage>
</organism>
<keyword evidence="1 5" id="KW-0489">Methyltransferase</keyword>
<dbReference type="SUPFAM" id="SSF53335">
    <property type="entry name" value="S-adenosyl-L-methionine-dependent methyltransferases"/>
    <property type="match status" value="1"/>
</dbReference>
<dbReference type="Gene3D" id="3.40.50.150">
    <property type="entry name" value="Vaccinia Virus protein VP39"/>
    <property type="match status" value="1"/>
</dbReference>
<dbReference type="Pfam" id="PF08241">
    <property type="entry name" value="Methyltransf_11"/>
    <property type="match status" value="1"/>
</dbReference>
<dbReference type="PANTHER" id="PTHR43464:SF19">
    <property type="entry name" value="UBIQUINONE BIOSYNTHESIS O-METHYLTRANSFERASE, MITOCHONDRIAL"/>
    <property type="match status" value="1"/>
</dbReference>
<dbReference type="GO" id="GO:0032259">
    <property type="term" value="P:methylation"/>
    <property type="evidence" value="ECO:0007669"/>
    <property type="project" value="UniProtKB-KW"/>
</dbReference>
<gene>
    <name evidence="5" type="ORF">EDM56_16910</name>
</gene>
<dbReference type="AlphaFoldDB" id="A0A3M8DGW8"/>
<proteinExistence type="predicted"/>
<accession>A0A3M8DGW8</accession>
<protein>
    <submittedName>
        <fullName evidence="5">Class I SAM-dependent methyltransferase</fullName>
    </submittedName>
</protein>
<comment type="caution">
    <text evidence="5">The sequence shown here is derived from an EMBL/GenBank/DDBJ whole genome shotgun (WGS) entry which is preliminary data.</text>
</comment>
<evidence type="ECO:0000256" key="3">
    <source>
        <dbReference type="ARBA" id="ARBA00022691"/>
    </source>
</evidence>
<keyword evidence="6" id="KW-1185">Reference proteome</keyword>
<evidence type="ECO:0000313" key="5">
    <source>
        <dbReference type="EMBL" id="RNB87342.1"/>
    </source>
</evidence>
<dbReference type="Proteomes" id="UP000271031">
    <property type="component" value="Unassembled WGS sequence"/>
</dbReference>
<dbReference type="OrthoDB" id="8936324at2"/>
<sequence length="228" mass="25626">MAHSEWITQAADEWNKRAASWHEESAGRWEKGSRKRILPLLTTYVKPEDGPLLDAGCGDGYASWKLALQGYTVEGVDLSTEMIEWAQKHMTDGAKLHFQQGDISSLPFADETFAGILSINVVEFTPFPLKTLREFHRLLPRNGHLLLGILGPTAGPRAFSYRRLYDESIIQNTMMPWEAKQLAEENGFTTVEMIPVYKEAISPEIAASLPEDLQQAVSFMTLFVLKKA</sequence>
<dbReference type="EMBL" id="RHHQ01000012">
    <property type="protein sequence ID" value="RNB87342.1"/>
    <property type="molecule type" value="Genomic_DNA"/>
</dbReference>
<dbReference type="GO" id="GO:0008757">
    <property type="term" value="F:S-adenosylmethionine-dependent methyltransferase activity"/>
    <property type="evidence" value="ECO:0007669"/>
    <property type="project" value="InterPro"/>
</dbReference>